<protein>
    <recommendedName>
        <fullName evidence="10">Sensitive to high expression protein 9, mitochondrial</fullName>
    </recommendedName>
</protein>
<keyword evidence="7 10" id="KW-0496">Mitochondrion</keyword>
<keyword evidence="8 10" id="KW-0472">Membrane</keyword>
<comment type="caution">
    <text evidence="13">The sequence shown here is derived from an EMBL/GenBank/DDBJ whole genome shotgun (WGS) entry which is preliminary data.</text>
</comment>
<evidence type="ECO:0000256" key="11">
    <source>
        <dbReference type="SAM" id="Coils"/>
    </source>
</evidence>
<evidence type="ECO:0000256" key="10">
    <source>
        <dbReference type="RuleBase" id="RU364128"/>
    </source>
</evidence>
<dbReference type="GO" id="GO:0005743">
    <property type="term" value="C:mitochondrial inner membrane"/>
    <property type="evidence" value="ECO:0007669"/>
    <property type="project" value="UniProtKB-SubCell"/>
</dbReference>
<dbReference type="PANTHER" id="PTHR31961">
    <property type="entry name" value="SENSITIVE TO HIGH EXPRESSION PROTEIN 9, MITOCHONDRIAL"/>
    <property type="match status" value="1"/>
</dbReference>
<feature type="transmembrane region" description="Helical" evidence="10">
    <location>
        <begin position="251"/>
        <end position="271"/>
    </location>
</feature>
<keyword evidence="2 10" id="KW-0812">Transmembrane</keyword>
<dbReference type="OrthoDB" id="5595506at2759"/>
<comment type="function">
    <text evidence="9">Required for the maintenance of the structure of the mitochondrial inner membrane. Involved in mitochondrial morphology. Causes growth arrest when highly overexpressed.</text>
</comment>
<evidence type="ECO:0000256" key="2">
    <source>
        <dbReference type="ARBA" id="ARBA00022692"/>
    </source>
</evidence>
<comment type="subunit">
    <text evidence="10">Homooligomer.</text>
</comment>
<keyword evidence="14" id="KW-1185">Reference proteome</keyword>
<proteinExistence type="inferred from homology"/>
<evidence type="ECO:0000256" key="6">
    <source>
        <dbReference type="ARBA" id="ARBA00023054"/>
    </source>
</evidence>
<evidence type="ECO:0000313" key="14">
    <source>
        <dbReference type="Proteomes" id="UP000650833"/>
    </source>
</evidence>
<evidence type="ECO:0000256" key="1">
    <source>
        <dbReference type="ARBA" id="ARBA00007472"/>
    </source>
</evidence>
<dbReference type="PANTHER" id="PTHR31961:SF3">
    <property type="entry name" value="SENSITIVE TO HIGH EXPRESSION PROTEIN 9, MITOCHONDRIAL"/>
    <property type="match status" value="1"/>
</dbReference>
<evidence type="ECO:0000256" key="8">
    <source>
        <dbReference type="ARBA" id="ARBA00023136"/>
    </source>
</evidence>
<dbReference type="Proteomes" id="UP000650833">
    <property type="component" value="Unassembled WGS sequence"/>
</dbReference>
<keyword evidence="3 10" id="KW-0999">Mitochondrion inner membrane</keyword>
<name>A0A8H7RBE8_9FUNG</name>
<dbReference type="Pfam" id="PF05546">
    <property type="entry name" value="She9_MDM33"/>
    <property type="match status" value="1"/>
</dbReference>
<gene>
    <name evidence="13" type="ORF">INT46_010140</name>
</gene>
<dbReference type="GO" id="GO:0007007">
    <property type="term" value="P:inner mitochondrial membrane organization"/>
    <property type="evidence" value="ECO:0007669"/>
    <property type="project" value="TreeGrafter"/>
</dbReference>
<dbReference type="AlphaFoldDB" id="A0A8H7RBE8"/>
<evidence type="ECO:0000256" key="4">
    <source>
        <dbReference type="ARBA" id="ARBA00022946"/>
    </source>
</evidence>
<keyword evidence="4 10" id="KW-0809">Transit peptide</keyword>
<evidence type="ECO:0000256" key="9">
    <source>
        <dbReference type="ARBA" id="ARBA00024807"/>
    </source>
</evidence>
<evidence type="ECO:0000256" key="7">
    <source>
        <dbReference type="ARBA" id="ARBA00023128"/>
    </source>
</evidence>
<feature type="transmembrane region" description="Helical" evidence="10">
    <location>
        <begin position="448"/>
        <end position="470"/>
    </location>
</feature>
<organism evidence="13 14">
    <name type="scientific">Mucor plumbeus</name>
    <dbReference type="NCBI Taxonomy" id="97098"/>
    <lineage>
        <taxon>Eukaryota</taxon>
        <taxon>Fungi</taxon>
        <taxon>Fungi incertae sedis</taxon>
        <taxon>Mucoromycota</taxon>
        <taxon>Mucoromycotina</taxon>
        <taxon>Mucoromycetes</taxon>
        <taxon>Mucorales</taxon>
        <taxon>Mucorineae</taxon>
        <taxon>Mucoraceae</taxon>
        <taxon>Mucor</taxon>
    </lineage>
</organism>
<sequence length="471" mass="54289">MSLRISSSSRLLLRPISYKRNVNKFARYTTSSPGNDYQDGNNRIEKKQHQQQREQVIKKEAEEAPVKKTIIATKAYIEKLQHDMKPRLEPYIMKLNNASEQLKRLTSDVSDSKEALQRASRALNELTGYDQIDAVKQKVNNQATLFESTRDEVQAAKRAYEDAIETRSATQRGINELLQRKHLWTGDDVTKFTELYRLEHSHSQAEAVAKERYQTCEKQMDREYMELARSIMERYHEEQLWSDKIRSVSTYGTWALMVVNLLLFVAVQTVFEPRKRRRLTDRFEELLVAKVDEEEQKFKGVFEALDEKDRLLMQQQVAVMETLNALTEHPLFDEETLASLKRTQEKEEEKAGVLPVPLAPILPSLTTEETLPVVIEKTSPVMIEEATPVAVEEKKIRIDNEELRKLLLLSPANFDDAPFYKEPVSIPSTITTTNNNNDETIAIGKRDFVLYSIDCALVGGLLTAITVYFIR</sequence>
<evidence type="ECO:0000256" key="12">
    <source>
        <dbReference type="SAM" id="MobiDB-lite"/>
    </source>
</evidence>
<evidence type="ECO:0000313" key="13">
    <source>
        <dbReference type="EMBL" id="KAG2208046.1"/>
    </source>
</evidence>
<accession>A0A8H7RBE8</accession>
<dbReference type="InterPro" id="IPR008839">
    <property type="entry name" value="MDM33_fungi"/>
</dbReference>
<evidence type="ECO:0000256" key="5">
    <source>
        <dbReference type="ARBA" id="ARBA00022989"/>
    </source>
</evidence>
<evidence type="ECO:0000256" key="3">
    <source>
        <dbReference type="ARBA" id="ARBA00022792"/>
    </source>
</evidence>
<keyword evidence="6 11" id="KW-0175">Coiled coil</keyword>
<keyword evidence="5 10" id="KW-1133">Transmembrane helix</keyword>
<comment type="subcellular location">
    <subcellularLocation>
        <location evidence="10">Mitochondrion inner membrane</location>
        <topology evidence="10">Multi-pass membrane protein</topology>
    </subcellularLocation>
</comment>
<feature type="compositionally biased region" description="Polar residues" evidence="12">
    <location>
        <begin position="29"/>
        <end position="41"/>
    </location>
</feature>
<comment type="similarity">
    <text evidence="1 10">Belongs to the SHE9 family.</text>
</comment>
<feature type="region of interest" description="Disordered" evidence="12">
    <location>
        <begin position="29"/>
        <end position="49"/>
    </location>
</feature>
<reference evidence="13" key="1">
    <citation type="submission" date="2020-12" db="EMBL/GenBank/DDBJ databases">
        <title>Metabolic potential, ecology and presence of endohyphal bacteria is reflected in genomic diversity of Mucoromycotina.</title>
        <authorList>
            <person name="Muszewska A."/>
            <person name="Okrasinska A."/>
            <person name="Steczkiewicz K."/>
            <person name="Drgas O."/>
            <person name="Orlowska M."/>
            <person name="Perlinska-Lenart U."/>
            <person name="Aleksandrzak-Piekarczyk T."/>
            <person name="Szatraj K."/>
            <person name="Zielenkiewicz U."/>
            <person name="Pilsyk S."/>
            <person name="Malc E."/>
            <person name="Mieczkowski P."/>
            <person name="Kruszewska J.S."/>
            <person name="Biernat P."/>
            <person name="Pawlowska J."/>
        </authorList>
    </citation>
    <scope>NUCLEOTIDE SEQUENCE</scope>
    <source>
        <strain evidence="13">CBS 226.32</strain>
    </source>
</reference>
<dbReference type="EMBL" id="JAEPRC010000117">
    <property type="protein sequence ID" value="KAG2208046.1"/>
    <property type="molecule type" value="Genomic_DNA"/>
</dbReference>
<feature type="coiled-coil region" evidence="11">
    <location>
        <begin position="95"/>
        <end position="122"/>
    </location>
</feature>